<keyword evidence="1" id="KW-0732">Signal</keyword>
<sequence length="233" mass="25577">MRLKKLVKTLLGASTFMTLAGCSFVHAGEQVEETQRIERDDADQLKMEIEMGVGELTLATGSEDWLEGSFLYPENFLTPELSYQDGTITLSQTEGKKKFLNNQKSEWDVLLTNQIPVDLALQTWAAESKLDLKEAWLQNLSIEAGVGELTVDLSGDYEESFDATIETGVGESTVYLPEDTGVKITVEKGIGDIETDGLLKSGDSWVNEAYDSSGPRIHINAEMGVGDLAFIVK</sequence>
<organism evidence="3 4">
    <name type="scientific">Halobacillus litoralis</name>
    <dbReference type="NCBI Taxonomy" id="45668"/>
    <lineage>
        <taxon>Bacteria</taxon>
        <taxon>Bacillati</taxon>
        <taxon>Bacillota</taxon>
        <taxon>Bacilli</taxon>
        <taxon>Bacillales</taxon>
        <taxon>Bacillaceae</taxon>
        <taxon>Halobacillus</taxon>
    </lineage>
</organism>
<dbReference type="AlphaFoldDB" id="A0A845FDZ1"/>
<dbReference type="EMBL" id="WMFA01000004">
    <property type="protein sequence ID" value="MYL71775.1"/>
    <property type="molecule type" value="Genomic_DNA"/>
</dbReference>
<name>A0A845FDZ1_9BACI</name>
<dbReference type="Pfam" id="PF17115">
    <property type="entry name" value="Toast_rack_N"/>
    <property type="match status" value="1"/>
</dbReference>
<protein>
    <recommendedName>
        <fullName evidence="2">DUF2154 domain-containing protein</fullName>
    </recommendedName>
</protein>
<reference evidence="3 4" key="1">
    <citation type="submission" date="2019-11" db="EMBL/GenBank/DDBJ databases">
        <title>Genome sequences of 17 halophilic strains isolated from different environments.</title>
        <authorList>
            <person name="Furrow R.E."/>
        </authorList>
    </citation>
    <scope>NUCLEOTIDE SEQUENCE [LARGE SCALE GENOMIC DNA]</scope>
    <source>
        <strain evidence="3 4">SL-4</strain>
    </source>
</reference>
<evidence type="ECO:0000313" key="4">
    <source>
        <dbReference type="Proteomes" id="UP000450457"/>
    </source>
</evidence>
<dbReference type="Proteomes" id="UP000450457">
    <property type="component" value="Unassembled WGS sequence"/>
</dbReference>
<feature type="chain" id="PRO_5032834239" description="DUF2154 domain-containing protein" evidence="1">
    <location>
        <begin position="28"/>
        <end position="233"/>
    </location>
</feature>
<comment type="caution">
    <text evidence="3">The sequence shown here is derived from an EMBL/GenBank/DDBJ whole genome shotgun (WGS) entry which is preliminary data.</text>
</comment>
<evidence type="ECO:0000256" key="1">
    <source>
        <dbReference type="SAM" id="SignalP"/>
    </source>
</evidence>
<feature type="domain" description="DUF2154" evidence="2">
    <location>
        <begin position="40"/>
        <end position="122"/>
    </location>
</feature>
<accession>A0A845FDZ1</accession>
<evidence type="ECO:0000313" key="3">
    <source>
        <dbReference type="EMBL" id="MYL71775.1"/>
    </source>
</evidence>
<dbReference type="InterPro" id="IPR031346">
    <property type="entry name" value="DUF2154_N"/>
</dbReference>
<dbReference type="PROSITE" id="PS51257">
    <property type="entry name" value="PROKAR_LIPOPROTEIN"/>
    <property type="match status" value="1"/>
</dbReference>
<proteinExistence type="predicted"/>
<evidence type="ECO:0000259" key="2">
    <source>
        <dbReference type="Pfam" id="PF17115"/>
    </source>
</evidence>
<feature type="signal peptide" evidence="1">
    <location>
        <begin position="1"/>
        <end position="27"/>
    </location>
</feature>
<gene>
    <name evidence="3" type="ORF">GLW00_12985</name>
</gene>